<dbReference type="PRINTS" id="PR00725">
    <property type="entry name" value="DADACBPTASE1"/>
</dbReference>
<dbReference type="InterPro" id="IPR001967">
    <property type="entry name" value="Peptidase_S11_N"/>
</dbReference>
<keyword evidence="7 17" id="KW-0732">Signal</keyword>
<feature type="active site" evidence="13">
    <location>
        <position position="130"/>
    </location>
</feature>
<dbReference type="GO" id="GO:0009002">
    <property type="term" value="F:serine-type D-Ala-D-Ala carboxypeptidase activity"/>
    <property type="evidence" value="ECO:0007669"/>
    <property type="project" value="UniProtKB-EC"/>
</dbReference>
<feature type="domain" description="Peptidase S11 D-Ala-D-Ala carboxypeptidase A C-terminal" evidence="18">
    <location>
        <begin position="303"/>
        <end position="397"/>
    </location>
</feature>
<feature type="active site" description="Proton acceptor" evidence="13">
    <location>
        <position position="67"/>
    </location>
</feature>
<keyword evidence="16" id="KW-0472">Membrane</keyword>
<keyword evidence="11" id="KW-0961">Cell wall biogenesis/degradation</keyword>
<evidence type="ECO:0000256" key="6">
    <source>
        <dbReference type="ARBA" id="ARBA00022670"/>
    </source>
</evidence>
<dbReference type="EC" id="3.4.16.4" evidence="4"/>
<feature type="signal peptide" evidence="17">
    <location>
        <begin position="1"/>
        <end position="26"/>
    </location>
</feature>
<comment type="function">
    <text evidence="1">Removes C-terminal D-alanyl residues from sugar-peptide cell wall precursors.</text>
</comment>
<evidence type="ECO:0000256" key="1">
    <source>
        <dbReference type="ARBA" id="ARBA00003217"/>
    </source>
</evidence>
<dbReference type="GO" id="GO:0009252">
    <property type="term" value="P:peptidoglycan biosynthetic process"/>
    <property type="evidence" value="ECO:0007669"/>
    <property type="project" value="UniProtKB-KW"/>
</dbReference>
<reference evidence="19" key="1">
    <citation type="journal article" date="2021" name="PeerJ">
        <title>Extensive microbial diversity within the chicken gut microbiome revealed by metagenomics and culture.</title>
        <authorList>
            <person name="Gilroy R."/>
            <person name="Ravi A."/>
            <person name="Getino M."/>
            <person name="Pursley I."/>
            <person name="Horton D.L."/>
            <person name="Alikhan N.F."/>
            <person name="Baker D."/>
            <person name="Gharbi K."/>
            <person name="Hall N."/>
            <person name="Watson M."/>
            <person name="Adriaenssens E.M."/>
            <person name="Foster-Nyarko E."/>
            <person name="Jarju S."/>
            <person name="Secka A."/>
            <person name="Antonio M."/>
            <person name="Oren A."/>
            <person name="Chaudhuri R.R."/>
            <person name="La Ragione R."/>
            <person name="Hildebrand F."/>
            <person name="Pallen M.J."/>
        </authorList>
    </citation>
    <scope>NUCLEOTIDE SEQUENCE</scope>
    <source>
        <strain evidence="19">CHK192-8294</strain>
    </source>
</reference>
<evidence type="ECO:0000256" key="13">
    <source>
        <dbReference type="PIRSR" id="PIRSR618044-1"/>
    </source>
</evidence>
<comment type="similarity">
    <text evidence="3 15">Belongs to the peptidase S11 family.</text>
</comment>
<evidence type="ECO:0000313" key="20">
    <source>
        <dbReference type="Proteomes" id="UP000823921"/>
    </source>
</evidence>
<evidence type="ECO:0000256" key="9">
    <source>
        <dbReference type="ARBA" id="ARBA00022960"/>
    </source>
</evidence>
<evidence type="ECO:0000256" key="7">
    <source>
        <dbReference type="ARBA" id="ARBA00022729"/>
    </source>
</evidence>
<keyword evidence="16" id="KW-1133">Transmembrane helix</keyword>
<comment type="catalytic activity">
    <reaction evidence="12">
        <text>Preferential cleavage: (Ac)2-L-Lys-D-Ala-|-D-Ala. Also transpeptidation of peptidyl-alanyl moieties that are N-acyl substituents of D-alanine.</text>
        <dbReference type="EC" id="3.4.16.4"/>
    </reaction>
</comment>
<feature type="transmembrane region" description="Helical" evidence="16">
    <location>
        <begin position="414"/>
        <end position="436"/>
    </location>
</feature>
<evidence type="ECO:0000256" key="5">
    <source>
        <dbReference type="ARBA" id="ARBA00022645"/>
    </source>
</evidence>
<dbReference type="EMBL" id="DWXO01000024">
    <property type="protein sequence ID" value="HJB79834.1"/>
    <property type="molecule type" value="Genomic_DNA"/>
</dbReference>
<keyword evidence="8" id="KW-0378">Hydrolase</keyword>
<protein>
    <recommendedName>
        <fullName evidence="4">serine-type D-Ala-D-Ala carboxypeptidase</fullName>
        <ecNumber evidence="4">3.4.16.4</ecNumber>
    </recommendedName>
</protein>
<reference evidence="19" key="2">
    <citation type="submission" date="2021-04" db="EMBL/GenBank/DDBJ databases">
        <authorList>
            <person name="Gilroy R."/>
        </authorList>
    </citation>
    <scope>NUCLEOTIDE SEQUENCE</scope>
    <source>
        <strain evidence="19">CHK192-8294</strain>
    </source>
</reference>
<comment type="caution">
    <text evidence="19">The sequence shown here is derived from an EMBL/GenBank/DDBJ whole genome shotgun (WGS) entry which is preliminary data.</text>
</comment>
<dbReference type="GO" id="GO:0071555">
    <property type="term" value="P:cell wall organization"/>
    <property type="evidence" value="ECO:0007669"/>
    <property type="project" value="UniProtKB-KW"/>
</dbReference>
<name>A0A9D2SAN1_9FIRM</name>
<dbReference type="GO" id="GO:0006508">
    <property type="term" value="P:proteolysis"/>
    <property type="evidence" value="ECO:0007669"/>
    <property type="project" value="UniProtKB-KW"/>
</dbReference>
<dbReference type="GO" id="GO:0008360">
    <property type="term" value="P:regulation of cell shape"/>
    <property type="evidence" value="ECO:0007669"/>
    <property type="project" value="UniProtKB-KW"/>
</dbReference>
<organism evidence="19 20">
    <name type="scientific">Candidatus Flavonifractor intestinigallinarum</name>
    <dbReference type="NCBI Taxonomy" id="2838586"/>
    <lineage>
        <taxon>Bacteria</taxon>
        <taxon>Bacillati</taxon>
        <taxon>Bacillota</taxon>
        <taxon>Clostridia</taxon>
        <taxon>Eubacteriales</taxon>
        <taxon>Oscillospiraceae</taxon>
        <taxon>Flavonifractor</taxon>
    </lineage>
</organism>
<evidence type="ECO:0000256" key="12">
    <source>
        <dbReference type="ARBA" id="ARBA00034000"/>
    </source>
</evidence>
<evidence type="ECO:0000313" key="19">
    <source>
        <dbReference type="EMBL" id="HJB79834.1"/>
    </source>
</evidence>
<evidence type="ECO:0000256" key="16">
    <source>
        <dbReference type="SAM" id="Phobius"/>
    </source>
</evidence>
<evidence type="ECO:0000256" key="3">
    <source>
        <dbReference type="ARBA" id="ARBA00007164"/>
    </source>
</evidence>
<dbReference type="Pfam" id="PF07943">
    <property type="entry name" value="PBP5_C"/>
    <property type="match status" value="1"/>
</dbReference>
<dbReference type="Proteomes" id="UP000823921">
    <property type="component" value="Unassembled WGS sequence"/>
</dbReference>
<dbReference type="Pfam" id="PF00768">
    <property type="entry name" value="Peptidase_S11"/>
    <property type="match status" value="1"/>
</dbReference>
<gene>
    <name evidence="19" type="ORF">H9712_02505</name>
</gene>
<dbReference type="InterPro" id="IPR012338">
    <property type="entry name" value="Beta-lactam/transpept-like"/>
</dbReference>
<evidence type="ECO:0000256" key="10">
    <source>
        <dbReference type="ARBA" id="ARBA00022984"/>
    </source>
</evidence>
<feature type="binding site" evidence="14">
    <location>
        <position position="245"/>
    </location>
    <ligand>
        <name>substrate</name>
    </ligand>
</feature>
<evidence type="ECO:0000256" key="11">
    <source>
        <dbReference type="ARBA" id="ARBA00023316"/>
    </source>
</evidence>
<evidence type="ECO:0000256" key="4">
    <source>
        <dbReference type="ARBA" id="ARBA00012448"/>
    </source>
</evidence>
<dbReference type="PANTHER" id="PTHR21581:SF6">
    <property type="entry name" value="TRAFFICKING PROTEIN PARTICLE COMPLEX SUBUNIT 12"/>
    <property type="match status" value="1"/>
</dbReference>
<comment type="pathway">
    <text evidence="2">Cell wall biogenesis; peptidoglycan biosynthesis.</text>
</comment>
<evidence type="ECO:0000256" key="17">
    <source>
        <dbReference type="SAM" id="SignalP"/>
    </source>
</evidence>
<dbReference type="InterPro" id="IPR015956">
    <property type="entry name" value="Peniciliin-bd_prot_C_sf"/>
</dbReference>
<feature type="chain" id="PRO_5039094208" description="serine-type D-Ala-D-Ala carboxypeptidase" evidence="17">
    <location>
        <begin position="27"/>
        <end position="463"/>
    </location>
</feature>
<evidence type="ECO:0000256" key="2">
    <source>
        <dbReference type="ARBA" id="ARBA00004752"/>
    </source>
</evidence>
<dbReference type="PANTHER" id="PTHR21581">
    <property type="entry name" value="D-ALANYL-D-ALANINE CARBOXYPEPTIDASE"/>
    <property type="match status" value="1"/>
</dbReference>
<keyword evidence="16" id="KW-0812">Transmembrane</keyword>
<sequence>MKKSRLLSLFLSLVLMTGLLTTFASASSGSAILDEMDVNAKAAVLVDPNTNEILYEKNAHEKMYPASITKVMTCLLTLEAVDEGKLTLDQVVTASSSIHTGIGEGASTADIKEGEEIRVIDLLYAALIPSANEACNVMAEAVAGDVASFVDLMNQRAAELGMTNTHFANTHGYHDDNHYTSAYDVFLMCQEAMKHETFRTIVTTKSYDMPATNIHPEVRTVHSTNALISNWNVTGYLYSYATGIKTGHTNESGYCLAAAATKEDRSLISVVMGCEREPGTSGSKGRTDFSETIRLFEWGFNNFSTQTILDATKRDIPEIEVTLGKGTNYVTLEPQGEISALLPNDISTEDFKYDYTLNANSVEAPVEKGQVLGTITASFNGKEYGSLPLVASIGVEVDTLMYNLDRIQKFFSQLWVKILLVILLVVILFFIVRRLIFGGRRGSRRGGYSYSGGSRYSGRRRRR</sequence>
<keyword evidence="9" id="KW-0133">Cell shape</keyword>
<evidence type="ECO:0000256" key="8">
    <source>
        <dbReference type="ARBA" id="ARBA00022801"/>
    </source>
</evidence>
<dbReference type="Gene3D" id="3.40.710.10">
    <property type="entry name" value="DD-peptidase/beta-lactamase superfamily"/>
    <property type="match status" value="1"/>
</dbReference>
<evidence type="ECO:0000256" key="14">
    <source>
        <dbReference type="PIRSR" id="PIRSR618044-2"/>
    </source>
</evidence>
<proteinExistence type="inferred from homology"/>
<keyword evidence="6" id="KW-0645">Protease</keyword>
<dbReference type="InterPro" id="IPR037167">
    <property type="entry name" value="Peptidase_S11_C_sf"/>
</dbReference>
<keyword evidence="10" id="KW-0573">Peptidoglycan synthesis</keyword>
<dbReference type="SMART" id="SM00936">
    <property type="entry name" value="PBP5_C"/>
    <property type="match status" value="1"/>
</dbReference>
<keyword evidence="5 19" id="KW-0121">Carboxypeptidase</keyword>
<evidence type="ECO:0000259" key="18">
    <source>
        <dbReference type="SMART" id="SM00936"/>
    </source>
</evidence>
<accession>A0A9D2SAN1</accession>
<dbReference type="Gene3D" id="2.60.410.10">
    <property type="entry name" value="D-Ala-D-Ala carboxypeptidase, C-terminal domain"/>
    <property type="match status" value="1"/>
</dbReference>
<dbReference type="SUPFAM" id="SSF56601">
    <property type="entry name" value="beta-lactamase/transpeptidase-like"/>
    <property type="match status" value="1"/>
</dbReference>
<feature type="active site" description="Proton acceptor" evidence="13">
    <location>
        <position position="70"/>
    </location>
</feature>
<dbReference type="SUPFAM" id="SSF69189">
    <property type="entry name" value="Penicillin-binding protein associated domain"/>
    <property type="match status" value="1"/>
</dbReference>
<evidence type="ECO:0000256" key="15">
    <source>
        <dbReference type="RuleBase" id="RU004016"/>
    </source>
</evidence>
<dbReference type="AlphaFoldDB" id="A0A9D2SAN1"/>
<dbReference type="InterPro" id="IPR012907">
    <property type="entry name" value="Peptidase_S11_C"/>
</dbReference>
<dbReference type="InterPro" id="IPR018044">
    <property type="entry name" value="Peptidase_S11"/>
</dbReference>